<evidence type="ECO:0000259" key="6">
    <source>
        <dbReference type="PROSITE" id="PS50089"/>
    </source>
</evidence>
<dbReference type="GO" id="GO:0008270">
    <property type="term" value="F:zinc ion binding"/>
    <property type="evidence" value="ECO:0007669"/>
    <property type="project" value="UniProtKB-KW"/>
</dbReference>
<reference evidence="7" key="1">
    <citation type="submission" date="2019-03" db="EMBL/GenBank/DDBJ databases">
        <title>Genome sequencing and reference-guided assembly of Black Bengal Goat (Capra hircus).</title>
        <authorList>
            <person name="Siddiki A.Z."/>
            <person name="Baten A."/>
            <person name="Billah M."/>
            <person name="Alam M.A.U."/>
            <person name="Shawrob K.S.M."/>
            <person name="Saha S."/>
            <person name="Chowdhury M."/>
            <person name="Rahman A.H."/>
            <person name="Stear M."/>
            <person name="Miah G."/>
            <person name="Das G.B."/>
            <person name="Hossain M.M."/>
            <person name="Kumkum M."/>
            <person name="Islam M.S."/>
            <person name="Mollah A.M."/>
            <person name="Ahsan A."/>
            <person name="Tusar F."/>
            <person name="Khan M.K.I."/>
        </authorList>
    </citation>
    <scope>NUCLEOTIDE SEQUENCE [LARGE SCALE GENOMIC DNA]</scope>
</reference>
<feature type="domain" description="RING-type" evidence="6">
    <location>
        <begin position="130"/>
        <end position="172"/>
    </location>
</feature>
<feature type="region of interest" description="Disordered" evidence="5">
    <location>
        <begin position="65"/>
        <end position="86"/>
    </location>
</feature>
<dbReference type="SUPFAM" id="SSF57850">
    <property type="entry name" value="RING/U-box"/>
    <property type="match status" value="1"/>
</dbReference>
<dbReference type="InterPro" id="IPR013083">
    <property type="entry name" value="Znf_RING/FYVE/PHD"/>
</dbReference>
<keyword evidence="1" id="KW-0479">Metal-binding</keyword>
<keyword evidence="3" id="KW-0862">Zinc</keyword>
<evidence type="ECO:0000313" key="7">
    <source>
        <dbReference type="Ensembl" id="ENSCHIP00010018470.1"/>
    </source>
</evidence>
<evidence type="ECO:0000256" key="2">
    <source>
        <dbReference type="ARBA" id="ARBA00022771"/>
    </source>
</evidence>
<protein>
    <submittedName>
        <fullName evidence="7">Ring finger protein 32</fullName>
    </submittedName>
</protein>
<dbReference type="Gene3D" id="3.30.40.10">
    <property type="entry name" value="Zinc/RING finger domain, C3HC4 (zinc finger)"/>
    <property type="match status" value="1"/>
</dbReference>
<dbReference type="SMART" id="SM00184">
    <property type="entry name" value="RING"/>
    <property type="match status" value="1"/>
</dbReference>
<dbReference type="PANTHER" id="PTHR14991">
    <property type="entry name" value="RING FINGER PROTEIN 32"/>
    <property type="match status" value="1"/>
</dbReference>
<dbReference type="InterPro" id="IPR001841">
    <property type="entry name" value="Znf_RING"/>
</dbReference>
<evidence type="ECO:0000256" key="4">
    <source>
        <dbReference type="PROSITE-ProRule" id="PRU00175"/>
    </source>
</evidence>
<name>A0A8C2PFX2_CAPHI</name>
<dbReference type="InterPro" id="IPR042862">
    <property type="entry name" value="RNF32"/>
</dbReference>
<dbReference type="AlphaFoldDB" id="A0A8C2PFX2"/>
<proteinExistence type="predicted"/>
<dbReference type="Pfam" id="PF13639">
    <property type="entry name" value="zf-RING_2"/>
    <property type="match status" value="1"/>
</dbReference>
<organism evidence="7">
    <name type="scientific">Capra hircus</name>
    <name type="common">Goat</name>
    <dbReference type="NCBI Taxonomy" id="9925"/>
    <lineage>
        <taxon>Eukaryota</taxon>
        <taxon>Metazoa</taxon>
        <taxon>Chordata</taxon>
        <taxon>Craniata</taxon>
        <taxon>Vertebrata</taxon>
        <taxon>Euteleostomi</taxon>
        <taxon>Mammalia</taxon>
        <taxon>Eutheria</taxon>
        <taxon>Laurasiatheria</taxon>
        <taxon>Artiodactyla</taxon>
        <taxon>Ruminantia</taxon>
        <taxon>Pecora</taxon>
        <taxon>Bovidae</taxon>
        <taxon>Caprinae</taxon>
        <taxon>Capra</taxon>
    </lineage>
</organism>
<accession>A0A8C2PFX2</accession>
<evidence type="ECO:0000256" key="1">
    <source>
        <dbReference type="ARBA" id="ARBA00022723"/>
    </source>
</evidence>
<feature type="compositionally biased region" description="Basic and acidic residues" evidence="5">
    <location>
        <begin position="75"/>
        <end position="85"/>
    </location>
</feature>
<dbReference type="CDD" id="cd16677">
    <property type="entry name" value="RING-H2_RNF32_rpt1"/>
    <property type="match status" value="1"/>
</dbReference>
<evidence type="ECO:0000256" key="3">
    <source>
        <dbReference type="ARBA" id="ARBA00022833"/>
    </source>
</evidence>
<dbReference type="PANTHER" id="PTHR14991:SF0">
    <property type="entry name" value="RING FINGER PROTEIN 32"/>
    <property type="match status" value="1"/>
</dbReference>
<dbReference type="Ensembl" id="ENSCHIT00010025932.1">
    <property type="protein sequence ID" value="ENSCHIP00010018470.1"/>
    <property type="gene ID" value="ENSCHIG00010013503.1"/>
</dbReference>
<reference evidence="7" key="2">
    <citation type="submission" date="2025-08" db="UniProtKB">
        <authorList>
            <consortium name="Ensembl"/>
        </authorList>
    </citation>
    <scope>IDENTIFICATION</scope>
</reference>
<dbReference type="PROSITE" id="PS50089">
    <property type="entry name" value="ZF_RING_2"/>
    <property type="match status" value="1"/>
</dbReference>
<feature type="region of interest" description="Disordered" evidence="5">
    <location>
        <begin position="240"/>
        <end position="272"/>
    </location>
</feature>
<evidence type="ECO:0000256" key="5">
    <source>
        <dbReference type="SAM" id="MobiDB-lite"/>
    </source>
</evidence>
<sequence length="331" mass="36366">MLRNKGHSSKQDNLAVTAVALQDHIVHDLQLQNLSIADYSKTKVQKTENRSKSLKRNAKAIIDTGLKKTPQGGPKVEDPEKEYVLDPKPPPLTLAQKLGLFDPPPLPLSADEWDRVKQRSVEQGDSMQPCPICKEEFGLHPQVLLSCSHVFHRACLQAFEKFTNKKTCPLCRKNQYQTRVIRDGARLFRIKCATSSQRSASACSAPSARTSTRSSLRWTTAWPSTAASCSSWRSAVAASSPKRSGARSRPRPCAGRPPTAPSASPRWRHGRGSCCPAHTCSTTHASKPWRSSPWGTAHLSTRVRSAAAAIRRGFLNVEFTGKKLHNSGGQC</sequence>
<keyword evidence="2 4" id="KW-0863">Zinc-finger</keyword>